<protein>
    <submittedName>
        <fullName evidence="1">Uncharacterized protein</fullName>
    </submittedName>
</protein>
<organism evidence="1 2">
    <name type="scientific">Variovorax defluvii</name>
    <dbReference type="NCBI Taxonomy" id="913761"/>
    <lineage>
        <taxon>Bacteria</taxon>
        <taxon>Pseudomonadati</taxon>
        <taxon>Pseudomonadota</taxon>
        <taxon>Betaproteobacteria</taxon>
        <taxon>Burkholderiales</taxon>
        <taxon>Comamonadaceae</taxon>
        <taxon>Variovorax</taxon>
    </lineage>
</organism>
<evidence type="ECO:0000313" key="2">
    <source>
        <dbReference type="Proteomes" id="UP001500975"/>
    </source>
</evidence>
<reference evidence="2" key="1">
    <citation type="journal article" date="2019" name="Int. J. Syst. Evol. Microbiol.">
        <title>The Global Catalogue of Microorganisms (GCM) 10K type strain sequencing project: providing services to taxonomists for standard genome sequencing and annotation.</title>
        <authorList>
            <consortium name="The Broad Institute Genomics Platform"/>
            <consortium name="The Broad Institute Genome Sequencing Center for Infectious Disease"/>
            <person name="Wu L."/>
            <person name="Ma J."/>
        </authorList>
    </citation>
    <scope>NUCLEOTIDE SEQUENCE [LARGE SCALE GENOMIC DNA]</scope>
    <source>
        <strain evidence="2">JCM 17804</strain>
    </source>
</reference>
<evidence type="ECO:0000313" key="1">
    <source>
        <dbReference type="EMBL" id="GAA4351748.1"/>
    </source>
</evidence>
<dbReference type="EMBL" id="BAABGJ010000076">
    <property type="protein sequence ID" value="GAA4351748.1"/>
    <property type="molecule type" value="Genomic_DNA"/>
</dbReference>
<proteinExistence type="predicted"/>
<gene>
    <name evidence="1" type="ORF">GCM10023165_40210</name>
</gene>
<name>A0ABP8I5W5_9BURK</name>
<sequence length="84" mass="9731">MKEAIRPFRVHTHAREDETSMKKIQLNDEQWRTLEALRDAVARKRPTDTIKVSSRLRSNGLVVEDRRGGCMLTDQGLSRLNQGR</sequence>
<accession>A0ABP8I5W5</accession>
<dbReference type="Proteomes" id="UP001500975">
    <property type="component" value="Unassembled WGS sequence"/>
</dbReference>
<dbReference type="RefSeq" id="WP_345540144.1">
    <property type="nucleotide sequence ID" value="NZ_BAABGJ010000076.1"/>
</dbReference>
<comment type="caution">
    <text evidence="1">The sequence shown here is derived from an EMBL/GenBank/DDBJ whole genome shotgun (WGS) entry which is preliminary data.</text>
</comment>
<keyword evidence="2" id="KW-1185">Reference proteome</keyword>